<dbReference type="GO" id="GO:0006508">
    <property type="term" value="P:proteolysis"/>
    <property type="evidence" value="ECO:0007669"/>
    <property type="project" value="InterPro"/>
</dbReference>
<proteinExistence type="predicted"/>
<dbReference type="eggNOG" id="COG0265">
    <property type="taxonomic scope" value="Bacteria"/>
</dbReference>
<dbReference type="STRING" id="153721.MYP_2172"/>
<keyword evidence="1" id="KW-1133">Transmembrane helix</keyword>
<dbReference type="PANTHER" id="PTHR43019">
    <property type="entry name" value="SERINE ENDOPROTEASE DEGS"/>
    <property type="match status" value="1"/>
</dbReference>
<dbReference type="InterPro" id="IPR001940">
    <property type="entry name" value="Peptidase_S1C"/>
</dbReference>
<dbReference type="SUPFAM" id="SSF50494">
    <property type="entry name" value="Trypsin-like serine proteases"/>
    <property type="match status" value="1"/>
</dbReference>
<dbReference type="Gene3D" id="2.40.10.10">
    <property type="entry name" value="Trypsin-like serine proteases"/>
    <property type="match status" value="2"/>
</dbReference>
<sequence>MKPELWDEIEKFLKGELNPQETSVFQAKLKSDSAFREKFEQHNELLNTFQQYSERQALQQRLDAIPLKKKLSRFRINVKTYAVAASLTSLFTLFGGYFYLKSNNNNDEYKALKKDVDHIRTWQQVITKKLSTPGYNASVTGLLLNNKGYILTTAHGLKGADKLEVENNTESFKARIIKLDEVNDLALLKISDSLTDFPAPAYNFYTKAPEIVEKAFILGYPDKDMVYGEGVIVCTNGFNGDTTSFQLNIFANPGNSGSPVFNDKGELIGMIKGKPKDSPGASYAVKSEIIQEFIKNSKEDLKLNKKNKLKTLNRKEKAKHLDQYIFKVKIY</sequence>
<dbReference type="InterPro" id="IPR043504">
    <property type="entry name" value="Peptidase_S1_PA_chymotrypsin"/>
</dbReference>
<keyword evidence="1" id="KW-0472">Membrane</keyword>
<feature type="transmembrane region" description="Helical" evidence="1">
    <location>
        <begin position="78"/>
        <end position="100"/>
    </location>
</feature>
<dbReference type="Pfam" id="PF13365">
    <property type="entry name" value="Trypsin_2"/>
    <property type="match status" value="1"/>
</dbReference>
<keyword evidence="1" id="KW-0812">Transmembrane</keyword>
<accession>A0A098LEU2</accession>
<dbReference type="InterPro" id="IPR009003">
    <property type="entry name" value="Peptidase_S1_PA"/>
</dbReference>
<dbReference type="EMBL" id="BBLT01000004">
    <property type="protein sequence ID" value="GAL84944.1"/>
    <property type="molecule type" value="Genomic_DNA"/>
</dbReference>
<keyword evidence="3" id="KW-1185">Reference proteome</keyword>
<name>A0A098LEU2_9BACT</name>
<reference evidence="2 3" key="1">
    <citation type="submission" date="2014-09" db="EMBL/GenBank/DDBJ databases">
        <title>Sporocytophaga myxococcoides PG-01 genome sequencing.</title>
        <authorList>
            <person name="Liu L."/>
            <person name="Gao P.J."/>
            <person name="Chen G.J."/>
            <person name="Wang L.S."/>
        </authorList>
    </citation>
    <scope>NUCLEOTIDE SEQUENCE [LARGE SCALE GENOMIC DNA]</scope>
    <source>
        <strain evidence="2 3">PG-01</strain>
    </source>
</reference>
<evidence type="ECO:0000313" key="3">
    <source>
        <dbReference type="Proteomes" id="UP000030185"/>
    </source>
</evidence>
<dbReference type="RefSeq" id="WP_052430095.1">
    <property type="nucleotide sequence ID" value="NZ_BBLT01000004.1"/>
</dbReference>
<organism evidence="2 3">
    <name type="scientific">Sporocytophaga myxococcoides</name>
    <dbReference type="NCBI Taxonomy" id="153721"/>
    <lineage>
        <taxon>Bacteria</taxon>
        <taxon>Pseudomonadati</taxon>
        <taxon>Bacteroidota</taxon>
        <taxon>Cytophagia</taxon>
        <taxon>Cytophagales</taxon>
        <taxon>Cytophagaceae</taxon>
        <taxon>Sporocytophaga</taxon>
    </lineage>
</organism>
<dbReference type="PANTHER" id="PTHR43019:SF23">
    <property type="entry name" value="PROTEASE DO-LIKE 5, CHLOROPLASTIC"/>
    <property type="match status" value="1"/>
</dbReference>
<dbReference type="OrthoDB" id="9766361at2"/>
<dbReference type="AlphaFoldDB" id="A0A098LEU2"/>
<dbReference type="PRINTS" id="PR00834">
    <property type="entry name" value="PROTEASES2C"/>
</dbReference>
<protein>
    <submittedName>
        <fullName evidence="2">Peptidase S1 and S6 chymotrypsin/Hap</fullName>
    </submittedName>
</protein>
<evidence type="ECO:0000256" key="1">
    <source>
        <dbReference type="SAM" id="Phobius"/>
    </source>
</evidence>
<dbReference type="Proteomes" id="UP000030185">
    <property type="component" value="Unassembled WGS sequence"/>
</dbReference>
<comment type="caution">
    <text evidence="2">The sequence shown here is derived from an EMBL/GenBank/DDBJ whole genome shotgun (WGS) entry which is preliminary data.</text>
</comment>
<dbReference type="GO" id="GO:0004252">
    <property type="term" value="F:serine-type endopeptidase activity"/>
    <property type="evidence" value="ECO:0007669"/>
    <property type="project" value="InterPro"/>
</dbReference>
<evidence type="ECO:0000313" key="2">
    <source>
        <dbReference type="EMBL" id="GAL84944.1"/>
    </source>
</evidence>
<gene>
    <name evidence="2" type="ORF">MYP_2172</name>
</gene>